<dbReference type="SMART" id="SM00855">
    <property type="entry name" value="PGAM"/>
    <property type="match status" value="1"/>
</dbReference>
<dbReference type="RefSeq" id="WP_209945292.1">
    <property type="nucleotide sequence ID" value="NZ_JAGGJU010000006.1"/>
</dbReference>
<dbReference type="Proteomes" id="UP000759443">
    <property type="component" value="Unassembled WGS sequence"/>
</dbReference>
<dbReference type="CDD" id="cd07067">
    <property type="entry name" value="HP_PGM_like"/>
    <property type="match status" value="1"/>
</dbReference>
<dbReference type="PANTHER" id="PTHR47623">
    <property type="entry name" value="OS09G0287300 PROTEIN"/>
    <property type="match status" value="1"/>
</dbReference>
<dbReference type="Gene3D" id="3.40.50.1240">
    <property type="entry name" value="Phosphoglycerate mutase-like"/>
    <property type="match status" value="1"/>
</dbReference>
<evidence type="ECO:0000313" key="2">
    <source>
        <dbReference type="Proteomes" id="UP000759443"/>
    </source>
</evidence>
<dbReference type="InterPro" id="IPR013078">
    <property type="entry name" value="His_Pase_superF_clade-1"/>
</dbReference>
<gene>
    <name evidence="1" type="ORF">J2Z17_002441</name>
</gene>
<keyword evidence="2" id="KW-1185">Reference proteome</keyword>
<sequence>MTANRAPQRRIYLVRHASAAWTKPGMCDFDRPLTDQGIAEARDIAARASACGYHPAAIWSSSAVRCRHTTEILAEALECKPHLELTDTLYNCESDIYHAILDGPTTDGALMIVGHNPTLEDMLIELAGSQAFDDHIPFGYPTAGLAALEQQVPQAGPAWRLAGFLSPGR</sequence>
<dbReference type="InterPro" id="IPR029033">
    <property type="entry name" value="His_PPase_superfam"/>
</dbReference>
<dbReference type="EC" id="3.1.3.-" evidence="1"/>
<organism evidence="1 2">
    <name type="scientific">Rhizobium halophytocola</name>
    <dbReference type="NCBI Taxonomy" id="735519"/>
    <lineage>
        <taxon>Bacteria</taxon>
        <taxon>Pseudomonadati</taxon>
        <taxon>Pseudomonadota</taxon>
        <taxon>Alphaproteobacteria</taxon>
        <taxon>Hyphomicrobiales</taxon>
        <taxon>Rhizobiaceae</taxon>
        <taxon>Rhizobium/Agrobacterium group</taxon>
        <taxon>Rhizobium</taxon>
    </lineage>
</organism>
<dbReference type="GO" id="GO:0016787">
    <property type="term" value="F:hydrolase activity"/>
    <property type="evidence" value="ECO:0007669"/>
    <property type="project" value="UniProtKB-KW"/>
</dbReference>
<comment type="caution">
    <text evidence="1">The sequence shown here is derived from an EMBL/GenBank/DDBJ whole genome shotgun (WGS) entry which is preliminary data.</text>
</comment>
<reference evidence="1 2" key="1">
    <citation type="submission" date="2021-03" db="EMBL/GenBank/DDBJ databases">
        <title>Genomic Encyclopedia of Type Strains, Phase IV (KMG-IV): sequencing the most valuable type-strain genomes for metagenomic binning, comparative biology and taxonomic classification.</title>
        <authorList>
            <person name="Goeker M."/>
        </authorList>
    </citation>
    <scope>NUCLEOTIDE SEQUENCE [LARGE SCALE GENOMIC DNA]</scope>
    <source>
        <strain evidence="1 2">DSM 21600</strain>
    </source>
</reference>
<dbReference type="SUPFAM" id="SSF53254">
    <property type="entry name" value="Phosphoglycerate mutase-like"/>
    <property type="match status" value="1"/>
</dbReference>
<accession>A0ABS4DZ87</accession>
<evidence type="ECO:0000313" key="1">
    <source>
        <dbReference type="EMBL" id="MBP1850998.1"/>
    </source>
</evidence>
<proteinExistence type="predicted"/>
<protein>
    <submittedName>
        <fullName evidence="1">Phosphohistidine phosphatase</fullName>
        <ecNumber evidence="1">3.1.3.-</ecNumber>
    </submittedName>
</protein>
<dbReference type="EMBL" id="JAGGJU010000006">
    <property type="protein sequence ID" value="MBP1850998.1"/>
    <property type="molecule type" value="Genomic_DNA"/>
</dbReference>
<keyword evidence="1" id="KW-0378">Hydrolase</keyword>
<dbReference type="PANTHER" id="PTHR47623:SF1">
    <property type="entry name" value="OS09G0287300 PROTEIN"/>
    <property type="match status" value="1"/>
</dbReference>
<name>A0ABS4DZ87_9HYPH</name>
<dbReference type="Pfam" id="PF00300">
    <property type="entry name" value="His_Phos_1"/>
    <property type="match status" value="1"/>
</dbReference>